<gene>
    <name evidence="1" type="ORF">SRO942_LOCUS50293</name>
</gene>
<comment type="caution">
    <text evidence="1">The sequence shown here is derived from an EMBL/GenBank/DDBJ whole genome shotgun (WGS) entry which is preliminary data.</text>
</comment>
<reference evidence="1" key="1">
    <citation type="submission" date="2021-02" db="EMBL/GenBank/DDBJ databases">
        <authorList>
            <person name="Nowell W R."/>
        </authorList>
    </citation>
    <scope>NUCLEOTIDE SEQUENCE</scope>
</reference>
<evidence type="ECO:0000313" key="2">
    <source>
        <dbReference type="Proteomes" id="UP000681722"/>
    </source>
</evidence>
<dbReference type="EMBL" id="CAJOBC010141327">
    <property type="protein sequence ID" value="CAF4646777.1"/>
    <property type="molecule type" value="Genomic_DNA"/>
</dbReference>
<dbReference type="Proteomes" id="UP000681722">
    <property type="component" value="Unassembled WGS sequence"/>
</dbReference>
<protein>
    <submittedName>
        <fullName evidence="1">Uncharacterized protein</fullName>
    </submittedName>
</protein>
<evidence type="ECO:0000313" key="1">
    <source>
        <dbReference type="EMBL" id="CAF4646777.1"/>
    </source>
</evidence>
<organism evidence="1 2">
    <name type="scientific">Didymodactylos carnosus</name>
    <dbReference type="NCBI Taxonomy" id="1234261"/>
    <lineage>
        <taxon>Eukaryota</taxon>
        <taxon>Metazoa</taxon>
        <taxon>Spiralia</taxon>
        <taxon>Gnathifera</taxon>
        <taxon>Rotifera</taxon>
        <taxon>Eurotatoria</taxon>
        <taxon>Bdelloidea</taxon>
        <taxon>Philodinida</taxon>
        <taxon>Philodinidae</taxon>
        <taxon>Didymodactylos</taxon>
    </lineage>
</organism>
<sequence>GETLDFGTSDHWPNVYSTDAICFQALVCFPHVYWKEYETLLYLLQDFWLDRQKEVSSDEWYKDYIRFLSALKSRVTQWKDKEKYRPSLPSHILIKLKELRVVRNMYYRKKKLA</sequence>
<name>A0A8S2ZLL6_9BILA</name>
<dbReference type="AlphaFoldDB" id="A0A8S2ZLL6"/>
<proteinExistence type="predicted"/>
<dbReference type="OrthoDB" id="415822at2759"/>
<feature type="non-terminal residue" evidence="1">
    <location>
        <position position="1"/>
    </location>
</feature>
<accession>A0A8S2ZLL6</accession>